<dbReference type="GeneID" id="95360081"/>
<evidence type="ECO:0000313" key="2">
    <source>
        <dbReference type="EMBL" id="ERK61341.1"/>
    </source>
</evidence>
<dbReference type="PANTHER" id="PTHR39426">
    <property type="entry name" value="HOMOLOGY TO DEATH-ON-CURING PROTEIN OF PHAGE P1"/>
    <property type="match status" value="1"/>
</dbReference>
<feature type="domain" description="Fido" evidence="1">
    <location>
        <begin position="5"/>
        <end position="119"/>
    </location>
</feature>
<dbReference type="Pfam" id="PF02661">
    <property type="entry name" value="Fic"/>
    <property type="match status" value="1"/>
</dbReference>
<dbReference type="AlphaFoldDB" id="U2QXR0"/>
<dbReference type="EMBL" id="ACVN02000055">
    <property type="protein sequence ID" value="ERK61341.1"/>
    <property type="molecule type" value="Genomic_DNA"/>
</dbReference>
<dbReference type="PANTHER" id="PTHR39426:SF1">
    <property type="entry name" value="HOMOLOGY TO DEATH-ON-CURING PROTEIN OF PHAGE P1"/>
    <property type="match status" value="1"/>
</dbReference>
<dbReference type="InterPro" id="IPR003812">
    <property type="entry name" value="Fido"/>
</dbReference>
<accession>U2QXR0</accession>
<evidence type="ECO:0000259" key="1">
    <source>
        <dbReference type="PROSITE" id="PS51459"/>
    </source>
</evidence>
<sequence>MTVEITWEQCQRIYSQQVHAGLLLDEGKLRGALCAPFLGFDGHEAHPTLPGKAAKLIAAVATAHAYRDGNKRLAWHLGVAFLELNGLLVVAEQEDAANAVLMVVMNVWRNEELAEWLIEHTEMIRAE</sequence>
<proteinExistence type="predicted"/>
<evidence type="ECO:0000313" key="3">
    <source>
        <dbReference type="Proteomes" id="UP000017052"/>
    </source>
</evidence>
<comment type="caution">
    <text evidence="2">The sequence shown here is derived from an EMBL/GenBank/DDBJ whole genome shotgun (WGS) entry which is preliminary data.</text>
</comment>
<organism evidence="2 3">
    <name type="scientific">Propionibacterium acidifaciens F0233</name>
    <dbReference type="NCBI Taxonomy" id="553198"/>
    <lineage>
        <taxon>Bacteria</taxon>
        <taxon>Bacillati</taxon>
        <taxon>Actinomycetota</taxon>
        <taxon>Actinomycetes</taxon>
        <taxon>Propionibacteriales</taxon>
        <taxon>Propionibacteriaceae</taxon>
        <taxon>Propionibacterium</taxon>
    </lineage>
</organism>
<dbReference type="Gene3D" id="1.20.120.1870">
    <property type="entry name" value="Fic/DOC protein, Fido domain"/>
    <property type="match status" value="1"/>
</dbReference>
<protein>
    <submittedName>
        <fullName evidence="2">Fic/DOC family protein</fullName>
    </submittedName>
</protein>
<dbReference type="InterPro" id="IPR006440">
    <property type="entry name" value="Doc"/>
</dbReference>
<dbReference type="NCBIfam" id="TIGR01550">
    <property type="entry name" value="DOC_P1"/>
    <property type="match status" value="1"/>
</dbReference>
<name>U2QXR0_9ACTN</name>
<reference evidence="2" key="1">
    <citation type="submission" date="2013-08" db="EMBL/GenBank/DDBJ databases">
        <authorList>
            <person name="Durkin A.S."/>
            <person name="Haft D.R."/>
            <person name="McCorrison J."/>
            <person name="Torralba M."/>
            <person name="Gillis M."/>
            <person name="Haft D.H."/>
            <person name="Methe B."/>
            <person name="Sutton G."/>
            <person name="Nelson K.E."/>
        </authorList>
    </citation>
    <scope>NUCLEOTIDE SEQUENCE [LARGE SCALE GENOMIC DNA]</scope>
    <source>
        <strain evidence="2">F0233</strain>
    </source>
</reference>
<dbReference type="PROSITE" id="PS51459">
    <property type="entry name" value="FIDO"/>
    <property type="match status" value="1"/>
</dbReference>
<keyword evidence="3" id="KW-1185">Reference proteome</keyword>
<dbReference type="GO" id="GO:0016301">
    <property type="term" value="F:kinase activity"/>
    <property type="evidence" value="ECO:0007669"/>
    <property type="project" value="InterPro"/>
</dbReference>
<dbReference type="InterPro" id="IPR053737">
    <property type="entry name" value="Type_II_TA_Toxin"/>
</dbReference>
<gene>
    <name evidence="2" type="ORF">HMPREF0682_1887</name>
</gene>
<dbReference type="Proteomes" id="UP000017052">
    <property type="component" value="Unassembled WGS sequence"/>
</dbReference>
<dbReference type="RefSeq" id="WP_021796595.1">
    <property type="nucleotide sequence ID" value="NZ_ACVN02000055.1"/>
</dbReference>